<dbReference type="Gene3D" id="3.10.450.10">
    <property type="match status" value="2"/>
</dbReference>
<dbReference type="GO" id="GO:0072562">
    <property type="term" value="C:blood microparticle"/>
    <property type="evidence" value="ECO:0007669"/>
    <property type="project" value="TreeGrafter"/>
</dbReference>
<evidence type="ECO:0000256" key="5">
    <source>
        <dbReference type="ARBA" id="ARBA00023180"/>
    </source>
</evidence>
<protein>
    <submittedName>
        <fullName evidence="8">Kininogen-1</fullName>
    </submittedName>
</protein>
<accession>A0AAW1BH37</accession>
<evidence type="ECO:0000256" key="6">
    <source>
        <dbReference type="SAM" id="SignalP"/>
    </source>
</evidence>
<keyword evidence="1" id="KW-0646">Protease inhibitor</keyword>
<comment type="caution">
    <text evidence="8">The sequence shown here is derived from an EMBL/GenBank/DDBJ whole genome shotgun (WGS) entry which is preliminary data.</text>
</comment>
<dbReference type="CDD" id="cd00042">
    <property type="entry name" value="CY"/>
    <property type="match status" value="1"/>
</dbReference>
<dbReference type="PROSITE" id="PS51647">
    <property type="entry name" value="CYSTATIN_KININOGEN"/>
    <property type="match status" value="1"/>
</dbReference>
<dbReference type="InterPro" id="IPR046350">
    <property type="entry name" value="Cystatin_sf"/>
</dbReference>
<dbReference type="InterPro" id="IPR000010">
    <property type="entry name" value="Cystatin_dom"/>
</dbReference>
<evidence type="ECO:0000256" key="1">
    <source>
        <dbReference type="ARBA" id="ARBA00022690"/>
    </source>
</evidence>
<dbReference type="Pfam" id="PF00031">
    <property type="entry name" value="Cystatin"/>
    <property type="match status" value="2"/>
</dbReference>
<dbReference type="EMBL" id="JAOTOJ010000005">
    <property type="protein sequence ID" value="KAK9401353.1"/>
    <property type="molecule type" value="Genomic_DNA"/>
</dbReference>
<reference evidence="8 9" key="1">
    <citation type="journal article" date="2024" name="Proc. Natl. Acad. Sci. U.S.A.">
        <title>The genetic regulatory architecture and epigenomic basis for age-related changes in rattlesnake venom.</title>
        <authorList>
            <person name="Hogan M.P."/>
            <person name="Holding M.L."/>
            <person name="Nystrom G.S."/>
            <person name="Colston T.J."/>
            <person name="Bartlett D.A."/>
            <person name="Mason A.J."/>
            <person name="Ellsworth S.A."/>
            <person name="Rautsaw R.M."/>
            <person name="Lawrence K.C."/>
            <person name="Strickland J.L."/>
            <person name="He B."/>
            <person name="Fraser P."/>
            <person name="Margres M.J."/>
            <person name="Gilbert D.M."/>
            <person name="Gibbs H.L."/>
            <person name="Parkinson C.L."/>
            <person name="Rokyta D.R."/>
        </authorList>
    </citation>
    <scope>NUCLEOTIDE SEQUENCE [LARGE SCALE GENOMIC DNA]</scope>
    <source>
        <strain evidence="8">DRR0105</strain>
    </source>
</reference>
<keyword evidence="3 6" id="KW-0732">Signal</keyword>
<evidence type="ECO:0000256" key="4">
    <source>
        <dbReference type="ARBA" id="ARBA00023157"/>
    </source>
</evidence>
<dbReference type="PANTHER" id="PTHR13814">
    <property type="entry name" value="FETUIN"/>
    <property type="match status" value="1"/>
</dbReference>
<dbReference type="InterPro" id="IPR027358">
    <property type="entry name" value="Kininogen-type_cystatin_dom"/>
</dbReference>
<keyword evidence="4" id="KW-1015">Disulfide bond</keyword>
<proteinExistence type="predicted"/>
<dbReference type="PANTHER" id="PTHR13814:SF12">
    <property type="entry name" value="KININOGEN-1"/>
    <property type="match status" value="1"/>
</dbReference>
<evidence type="ECO:0000313" key="8">
    <source>
        <dbReference type="EMBL" id="KAK9401353.1"/>
    </source>
</evidence>
<feature type="signal peptide" evidence="6">
    <location>
        <begin position="1"/>
        <end position="16"/>
    </location>
</feature>
<keyword evidence="5" id="KW-0325">Glycoprotein</keyword>
<evidence type="ECO:0000259" key="7">
    <source>
        <dbReference type="PROSITE" id="PS51647"/>
    </source>
</evidence>
<dbReference type="FunFam" id="3.10.450.10:FF:000002">
    <property type="entry name" value="Kininogen 1"/>
    <property type="match status" value="1"/>
</dbReference>
<feature type="domain" description="Cystatin kininogen-type" evidence="7">
    <location>
        <begin position="23"/>
        <end position="127"/>
    </location>
</feature>
<sequence>MEVFILLVLSIGLCKAVHSELGKDDPEVVNAVATAIKVLNEDRSHGNKFALGVILDAYRIADARKTFLIIYQVRETACPIAADEPWQKCDLLRTSKGHSGTCITAIDINESQQFTFIEQNCKIKPAEDNKRSLAQECPGCHNLIAADSQELNKPLEDVVKLINLKSSSDFYFKIVKITKISGKMLVGHVYRIDFKAQRTNCSKTEVEKPDENCTAVKGGELMSCHALVYVKPWEPLVKPEVTCTENQPLQTTELGESNSSGFELTVYDDDDDDTINKHQNF</sequence>
<organism evidence="8 9">
    <name type="scientific">Crotalus adamanteus</name>
    <name type="common">Eastern diamondback rattlesnake</name>
    <dbReference type="NCBI Taxonomy" id="8729"/>
    <lineage>
        <taxon>Eukaryota</taxon>
        <taxon>Metazoa</taxon>
        <taxon>Chordata</taxon>
        <taxon>Craniata</taxon>
        <taxon>Vertebrata</taxon>
        <taxon>Euteleostomi</taxon>
        <taxon>Lepidosauria</taxon>
        <taxon>Squamata</taxon>
        <taxon>Bifurcata</taxon>
        <taxon>Unidentata</taxon>
        <taxon>Episquamata</taxon>
        <taxon>Toxicofera</taxon>
        <taxon>Serpentes</taxon>
        <taxon>Colubroidea</taxon>
        <taxon>Viperidae</taxon>
        <taxon>Crotalinae</taxon>
        <taxon>Crotalus</taxon>
    </lineage>
</organism>
<name>A0AAW1BH37_CROAD</name>
<gene>
    <name evidence="8" type="ORF">NXF25_012067</name>
</gene>
<feature type="chain" id="PRO_5044024739" evidence="6">
    <location>
        <begin position="17"/>
        <end position="281"/>
    </location>
</feature>
<evidence type="ECO:0000256" key="2">
    <source>
        <dbReference type="ARBA" id="ARBA00022704"/>
    </source>
</evidence>
<dbReference type="SMART" id="SM00043">
    <property type="entry name" value="CY"/>
    <property type="match status" value="2"/>
</dbReference>
<dbReference type="Proteomes" id="UP001474421">
    <property type="component" value="Unassembled WGS sequence"/>
</dbReference>
<evidence type="ECO:0000313" key="9">
    <source>
        <dbReference type="Proteomes" id="UP001474421"/>
    </source>
</evidence>
<evidence type="ECO:0000256" key="3">
    <source>
        <dbReference type="ARBA" id="ARBA00022729"/>
    </source>
</evidence>
<dbReference type="SUPFAM" id="SSF54403">
    <property type="entry name" value="Cystatin/monellin"/>
    <property type="match status" value="2"/>
</dbReference>
<dbReference type="InterPro" id="IPR050735">
    <property type="entry name" value="Kininogen_Fetuin_HRG"/>
</dbReference>
<keyword evidence="2" id="KW-0789">Thiol protease inhibitor</keyword>
<dbReference type="GO" id="GO:0007204">
    <property type="term" value="P:positive regulation of cytosolic calcium ion concentration"/>
    <property type="evidence" value="ECO:0007669"/>
    <property type="project" value="TreeGrafter"/>
</dbReference>
<dbReference type="GO" id="GO:0004869">
    <property type="term" value="F:cysteine-type endopeptidase inhibitor activity"/>
    <property type="evidence" value="ECO:0007669"/>
    <property type="project" value="UniProtKB-KW"/>
</dbReference>
<dbReference type="AlphaFoldDB" id="A0AAW1BH37"/>
<dbReference type="GO" id="GO:0030195">
    <property type="term" value="P:negative regulation of blood coagulation"/>
    <property type="evidence" value="ECO:0007669"/>
    <property type="project" value="TreeGrafter"/>
</dbReference>
<keyword evidence="9" id="KW-1185">Reference proteome</keyword>